<dbReference type="Proteomes" id="UP000006727">
    <property type="component" value="Chromosome 26"/>
</dbReference>
<sequence>MGQPEEAVATRTNQCRKRTAKSMHGIAQFITSLLFLYILIQTLISHELSEDSCLGVCIRGIACSVGGTFCRLVYRTHNISGNTNPAVTFRAFPGMGIVDQSCSAMTGSTSSAAGSHITTSAENLVGSVFELGL</sequence>
<dbReference type="PaxDb" id="3218-PP1S6_260V6.1"/>
<keyword evidence="1" id="KW-0812">Transmembrane</keyword>
<name>A0A2K1ICP3_PHYPA</name>
<dbReference type="AlphaFoldDB" id="A0A2K1ICP3"/>
<dbReference type="PANTHER" id="PTHR45687">
    <property type="entry name" value="AQUAPORIN OR AQUAGLYCEROPORIN RELATED"/>
    <property type="match status" value="1"/>
</dbReference>
<gene>
    <name evidence="2" type="ORF">PHYPA_030533</name>
</gene>
<dbReference type="GO" id="GO:0015267">
    <property type="term" value="F:channel activity"/>
    <property type="evidence" value="ECO:0007669"/>
    <property type="project" value="InterPro"/>
</dbReference>
<keyword evidence="1" id="KW-0472">Membrane</keyword>
<evidence type="ECO:0000313" key="4">
    <source>
        <dbReference type="Proteomes" id="UP000006727"/>
    </source>
</evidence>
<dbReference type="Pfam" id="PF00230">
    <property type="entry name" value="MIP"/>
    <property type="match status" value="1"/>
</dbReference>
<keyword evidence="1" id="KW-1133">Transmembrane helix</keyword>
<protein>
    <submittedName>
        <fullName evidence="2 3">Uncharacterized protein</fullName>
    </submittedName>
</protein>
<evidence type="ECO:0000313" key="3">
    <source>
        <dbReference type="EnsemblPlants" id="Pp3c26_11670V3.1"/>
    </source>
</evidence>
<organism evidence="2">
    <name type="scientific">Physcomitrium patens</name>
    <name type="common">Spreading-leaved earth moss</name>
    <name type="synonym">Physcomitrella patens</name>
    <dbReference type="NCBI Taxonomy" id="3218"/>
    <lineage>
        <taxon>Eukaryota</taxon>
        <taxon>Viridiplantae</taxon>
        <taxon>Streptophyta</taxon>
        <taxon>Embryophyta</taxon>
        <taxon>Bryophyta</taxon>
        <taxon>Bryophytina</taxon>
        <taxon>Bryopsida</taxon>
        <taxon>Funariidae</taxon>
        <taxon>Funariales</taxon>
        <taxon>Funariaceae</taxon>
        <taxon>Physcomitrium</taxon>
    </lineage>
</organism>
<dbReference type="GO" id="GO:0016020">
    <property type="term" value="C:membrane"/>
    <property type="evidence" value="ECO:0007669"/>
    <property type="project" value="InterPro"/>
</dbReference>
<proteinExistence type="predicted"/>
<reference evidence="3" key="3">
    <citation type="submission" date="2020-12" db="UniProtKB">
        <authorList>
            <consortium name="EnsemblPlants"/>
        </authorList>
    </citation>
    <scope>IDENTIFICATION</scope>
</reference>
<dbReference type="InterPro" id="IPR034294">
    <property type="entry name" value="Aquaporin_transptr"/>
</dbReference>
<accession>A0A2K1ICP3</accession>
<dbReference type="InParanoid" id="A0A2K1ICP3"/>
<dbReference type="InterPro" id="IPR000425">
    <property type="entry name" value="MIP"/>
</dbReference>
<dbReference type="STRING" id="3218.A0A2K1ICP3"/>
<feature type="transmembrane region" description="Helical" evidence="1">
    <location>
        <begin position="26"/>
        <end position="44"/>
    </location>
</feature>
<evidence type="ECO:0000313" key="2">
    <source>
        <dbReference type="EMBL" id="PNR27052.1"/>
    </source>
</evidence>
<reference evidence="2 4" key="1">
    <citation type="journal article" date="2008" name="Science">
        <title>The Physcomitrella genome reveals evolutionary insights into the conquest of land by plants.</title>
        <authorList>
            <person name="Rensing S."/>
            <person name="Lang D."/>
            <person name="Zimmer A."/>
            <person name="Terry A."/>
            <person name="Salamov A."/>
            <person name="Shapiro H."/>
            <person name="Nishiyama T."/>
            <person name="Perroud P.-F."/>
            <person name="Lindquist E."/>
            <person name="Kamisugi Y."/>
            <person name="Tanahashi T."/>
            <person name="Sakakibara K."/>
            <person name="Fujita T."/>
            <person name="Oishi K."/>
            <person name="Shin-I T."/>
            <person name="Kuroki Y."/>
            <person name="Toyoda A."/>
            <person name="Suzuki Y."/>
            <person name="Hashimoto A."/>
            <person name="Yamaguchi K."/>
            <person name="Sugano A."/>
            <person name="Kohara Y."/>
            <person name="Fujiyama A."/>
            <person name="Anterola A."/>
            <person name="Aoki S."/>
            <person name="Ashton N."/>
            <person name="Barbazuk W.B."/>
            <person name="Barker E."/>
            <person name="Bennetzen J."/>
            <person name="Bezanilla M."/>
            <person name="Blankenship R."/>
            <person name="Cho S.H."/>
            <person name="Dutcher S."/>
            <person name="Estelle M."/>
            <person name="Fawcett J.A."/>
            <person name="Gundlach H."/>
            <person name="Hanada K."/>
            <person name="Heyl A."/>
            <person name="Hicks K.A."/>
            <person name="Hugh J."/>
            <person name="Lohr M."/>
            <person name="Mayer K."/>
            <person name="Melkozernov A."/>
            <person name="Murata T."/>
            <person name="Nelson D."/>
            <person name="Pils B."/>
            <person name="Prigge M."/>
            <person name="Reiss B."/>
            <person name="Renner T."/>
            <person name="Rombauts S."/>
            <person name="Rushton P."/>
            <person name="Sanderfoot A."/>
            <person name="Schween G."/>
            <person name="Shiu S.-H."/>
            <person name="Stueber K."/>
            <person name="Theodoulou F.L."/>
            <person name="Tu H."/>
            <person name="Van de Peer Y."/>
            <person name="Verrier P.J."/>
            <person name="Waters E."/>
            <person name="Wood A."/>
            <person name="Yang L."/>
            <person name="Cove D."/>
            <person name="Cuming A."/>
            <person name="Hasebe M."/>
            <person name="Lucas S."/>
            <person name="Mishler D.B."/>
            <person name="Reski R."/>
            <person name="Grigoriev I."/>
            <person name="Quatrano R.S."/>
            <person name="Boore J.L."/>
        </authorList>
    </citation>
    <scope>NUCLEOTIDE SEQUENCE [LARGE SCALE GENOMIC DNA]</scope>
    <source>
        <strain evidence="3 4">cv. Gransden 2004</strain>
    </source>
</reference>
<evidence type="ECO:0000256" key="1">
    <source>
        <dbReference type="SAM" id="Phobius"/>
    </source>
</evidence>
<dbReference type="EMBL" id="ABEU02000026">
    <property type="protein sequence ID" value="PNR27052.1"/>
    <property type="molecule type" value="Genomic_DNA"/>
</dbReference>
<reference evidence="2 4" key="2">
    <citation type="journal article" date="2018" name="Plant J.">
        <title>The Physcomitrella patens chromosome-scale assembly reveals moss genome structure and evolution.</title>
        <authorList>
            <person name="Lang D."/>
            <person name="Ullrich K.K."/>
            <person name="Murat F."/>
            <person name="Fuchs J."/>
            <person name="Jenkins J."/>
            <person name="Haas F.B."/>
            <person name="Piednoel M."/>
            <person name="Gundlach H."/>
            <person name="Van Bel M."/>
            <person name="Meyberg R."/>
            <person name="Vives C."/>
            <person name="Morata J."/>
            <person name="Symeonidi A."/>
            <person name="Hiss M."/>
            <person name="Muchero W."/>
            <person name="Kamisugi Y."/>
            <person name="Saleh O."/>
            <person name="Blanc G."/>
            <person name="Decker E.L."/>
            <person name="van Gessel N."/>
            <person name="Grimwood J."/>
            <person name="Hayes R.D."/>
            <person name="Graham S.W."/>
            <person name="Gunter L.E."/>
            <person name="McDaniel S.F."/>
            <person name="Hoernstein S.N.W."/>
            <person name="Larsson A."/>
            <person name="Li F.W."/>
            <person name="Perroud P.F."/>
            <person name="Phillips J."/>
            <person name="Ranjan P."/>
            <person name="Rokshar D.S."/>
            <person name="Rothfels C.J."/>
            <person name="Schneider L."/>
            <person name="Shu S."/>
            <person name="Stevenson D.W."/>
            <person name="Thummler F."/>
            <person name="Tillich M."/>
            <person name="Villarreal Aguilar J.C."/>
            <person name="Widiez T."/>
            <person name="Wong G.K."/>
            <person name="Wymore A."/>
            <person name="Zhang Y."/>
            <person name="Zimmer A.D."/>
            <person name="Quatrano R.S."/>
            <person name="Mayer K.F.X."/>
            <person name="Goodstein D."/>
            <person name="Casacuberta J.M."/>
            <person name="Vandepoele K."/>
            <person name="Reski R."/>
            <person name="Cuming A.C."/>
            <person name="Tuskan G.A."/>
            <person name="Maumus F."/>
            <person name="Salse J."/>
            <person name="Schmutz J."/>
            <person name="Rensing S.A."/>
        </authorList>
    </citation>
    <scope>NUCLEOTIDE SEQUENCE [LARGE SCALE GENOMIC DNA]</scope>
    <source>
        <strain evidence="3 4">cv. Gransden 2004</strain>
    </source>
</reference>
<keyword evidence="4" id="KW-1185">Reference proteome</keyword>
<dbReference type="EnsemblPlants" id="Pp3c26_11670V3.1">
    <property type="protein sequence ID" value="Pp3c26_11670V3.1"/>
    <property type="gene ID" value="Pp3c26_11670"/>
</dbReference>
<dbReference type="Gramene" id="Pp3c26_11670V3.1">
    <property type="protein sequence ID" value="Pp3c26_11670V3.1"/>
    <property type="gene ID" value="Pp3c26_11670"/>
</dbReference>